<dbReference type="SMART" id="SM00822">
    <property type="entry name" value="PKS_KR"/>
    <property type="match status" value="1"/>
</dbReference>
<evidence type="ECO:0000259" key="4">
    <source>
        <dbReference type="SMART" id="SM00822"/>
    </source>
</evidence>
<comment type="similarity">
    <text evidence="1 3">Belongs to the short-chain dehydrogenases/reductases (SDR) family.</text>
</comment>
<feature type="domain" description="Ketoreductase" evidence="4">
    <location>
        <begin position="10"/>
        <end position="183"/>
    </location>
</feature>
<dbReference type="CDD" id="cd05374">
    <property type="entry name" value="17beta-HSD-like_SDR_c"/>
    <property type="match status" value="1"/>
</dbReference>
<dbReference type="EMBL" id="WMBA01000036">
    <property type="protein sequence ID" value="MTD56561.1"/>
    <property type="molecule type" value="Genomic_DNA"/>
</dbReference>
<organism evidence="5 6">
    <name type="scientific">Amycolatopsis pithecellobii</name>
    <dbReference type="NCBI Taxonomy" id="664692"/>
    <lineage>
        <taxon>Bacteria</taxon>
        <taxon>Bacillati</taxon>
        <taxon>Actinomycetota</taxon>
        <taxon>Actinomycetes</taxon>
        <taxon>Pseudonocardiales</taxon>
        <taxon>Pseudonocardiaceae</taxon>
        <taxon>Amycolatopsis</taxon>
    </lineage>
</organism>
<protein>
    <submittedName>
        <fullName evidence="5">SDR family NAD(P)-dependent oxidoreductase</fullName>
    </submittedName>
</protein>
<comment type="caution">
    <text evidence="5">The sequence shown here is derived from an EMBL/GenBank/DDBJ whole genome shotgun (WGS) entry which is preliminary data.</text>
</comment>
<dbReference type="InterPro" id="IPR020904">
    <property type="entry name" value="Sc_DH/Rdtase_CS"/>
</dbReference>
<dbReference type="PROSITE" id="PS51257">
    <property type="entry name" value="PROKAR_LIPOPROTEIN"/>
    <property type="match status" value="1"/>
</dbReference>
<dbReference type="InterPro" id="IPR036291">
    <property type="entry name" value="NAD(P)-bd_dom_sf"/>
</dbReference>
<sequence>MDRKLRKSNPVVLVTGSSSGIGAACADRLSRAGCTVYGASRRGHAEGDIRPLVLDVSDDDSVKCAVSTVLKREGHIDVLVNNAGFGLLGAVEETSADEAREQFEVNFLGYHRMTCAVLPSMRQRKSGMIINISSLAGMLGLPFESFYCASKFAVEGWSEALAHEVSSDGIRIAIVQPSDIRTDFPANRRTTAAFGTDPTLKTRASNVMEVVLRDETQGQGPDVVARRVAHIIASPGKKLRYPAGSIAQRGGVALKRWLPEALFLRAIRKYYRVDAAQCQERRSTIAIGR</sequence>
<keyword evidence="2" id="KW-0560">Oxidoreductase</keyword>
<dbReference type="Gene3D" id="3.40.50.720">
    <property type="entry name" value="NAD(P)-binding Rossmann-like Domain"/>
    <property type="match status" value="1"/>
</dbReference>
<dbReference type="Pfam" id="PF00106">
    <property type="entry name" value="adh_short"/>
    <property type="match status" value="1"/>
</dbReference>
<dbReference type="PANTHER" id="PTHR43976">
    <property type="entry name" value="SHORT CHAIN DEHYDROGENASE"/>
    <property type="match status" value="1"/>
</dbReference>
<dbReference type="GO" id="GO:0016491">
    <property type="term" value="F:oxidoreductase activity"/>
    <property type="evidence" value="ECO:0007669"/>
    <property type="project" value="UniProtKB-KW"/>
</dbReference>
<dbReference type="PRINTS" id="PR00080">
    <property type="entry name" value="SDRFAMILY"/>
</dbReference>
<dbReference type="PRINTS" id="PR00081">
    <property type="entry name" value="GDHRDH"/>
</dbReference>
<dbReference type="SUPFAM" id="SSF51735">
    <property type="entry name" value="NAD(P)-binding Rossmann-fold domains"/>
    <property type="match status" value="1"/>
</dbReference>
<dbReference type="InterPro" id="IPR057326">
    <property type="entry name" value="KR_dom"/>
</dbReference>
<dbReference type="InterPro" id="IPR051911">
    <property type="entry name" value="SDR_oxidoreductase"/>
</dbReference>
<dbReference type="RefSeq" id="WP_154758724.1">
    <property type="nucleotide sequence ID" value="NZ_WMBA01000036.1"/>
</dbReference>
<evidence type="ECO:0000313" key="6">
    <source>
        <dbReference type="Proteomes" id="UP000440096"/>
    </source>
</evidence>
<dbReference type="AlphaFoldDB" id="A0A6N7Z6I6"/>
<keyword evidence="6" id="KW-1185">Reference proteome</keyword>
<dbReference type="InterPro" id="IPR002347">
    <property type="entry name" value="SDR_fam"/>
</dbReference>
<proteinExistence type="inferred from homology"/>
<reference evidence="5 6" key="1">
    <citation type="submission" date="2019-11" db="EMBL/GenBank/DDBJ databases">
        <title>Draft genome of Amycolatopsis RM579.</title>
        <authorList>
            <person name="Duangmal K."/>
            <person name="Mingma R."/>
        </authorList>
    </citation>
    <scope>NUCLEOTIDE SEQUENCE [LARGE SCALE GENOMIC DNA]</scope>
    <source>
        <strain evidence="5 6">RM579</strain>
    </source>
</reference>
<dbReference type="Proteomes" id="UP000440096">
    <property type="component" value="Unassembled WGS sequence"/>
</dbReference>
<gene>
    <name evidence="5" type="ORF">GKO32_21675</name>
</gene>
<evidence type="ECO:0000313" key="5">
    <source>
        <dbReference type="EMBL" id="MTD56561.1"/>
    </source>
</evidence>
<name>A0A6N7Z6I6_9PSEU</name>
<dbReference type="OrthoDB" id="3178062at2"/>
<dbReference type="PROSITE" id="PS00061">
    <property type="entry name" value="ADH_SHORT"/>
    <property type="match status" value="1"/>
</dbReference>
<evidence type="ECO:0000256" key="1">
    <source>
        <dbReference type="ARBA" id="ARBA00006484"/>
    </source>
</evidence>
<dbReference type="PANTHER" id="PTHR43976:SF16">
    <property type="entry name" value="SHORT-CHAIN DEHYDROGENASE_REDUCTASE FAMILY PROTEIN"/>
    <property type="match status" value="1"/>
</dbReference>
<evidence type="ECO:0000256" key="2">
    <source>
        <dbReference type="ARBA" id="ARBA00023002"/>
    </source>
</evidence>
<accession>A0A6N7Z6I6</accession>
<evidence type="ECO:0000256" key="3">
    <source>
        <dbReference type="RuleBase" id="RU000363"/>
    </source>
</evidence>